<proteinExistence type="predicted"/>
<keyword evidence="2" id="KW-1185">Reference proteome</keyword>
<sequence>MAAQSAENPLPRLTPSNEKNDPLFNAISEAICGSVRVENSKDNFHIQIKQLLEAGADLRVQDSSGKTILHHLAIRWIEGSKKFIHRQKQHQTANNESLHGKVRDYIAKFVIPKSNVNQCDKLGRTSLHYAALERNVEMVRMLLSAGARPNLADKEENTPLLLATQCRSRENFSDVAEKLSEVFDKIIGEVRINSAEPEVGEKKNGDAPILDQACTPWQLRDKELIDLLLTHGASLTTVDRNGLNALLHAVQNDKIPIVKQLLEAGADINFVNVKVVKRDPSTPMTALHLAIMKHDLDMLEYLLRHGADPNQTNELGRSILSCAAEVSPSKNMLPRLELLLLHGADLYAAGSNYSKSPFQLLMSKGRVAEVRLFLQHGLDLDRYSPQRPSDFSPVHCAVSCKRGCDMLSLLLKFDTKNRLRLDHVDQDGCSPLNHITRCMSFEHHKSPTKMMEALIEFGADVNTVDNMNHSPLENLVLSSRSRCQWKEESEKQVQLLVTAGAKVRNVLHKLLREANVDKHSRYNYLRLRYIQCIIKYKVLYESHQKTVVEPLIGNQISKTEIILLKNSPLHESSHQSITCYDVLVDKKIYERVRDDQVYAELDKNHLQDRFPLYGQYLIECFERIRIMHKVWEEAVKKLSKYLGYDNDAYYLIIRNILKRLRNAELRSVAES</sequence>
<dbReference type="Proteomes" id="UP001239111">
    <property type="component" value="Chromosome 3"/>
</dbReference>
<gene>
    <name evidence="1" type="ORF">QAD02_005655</name>
</gene>
<reference evidence="1" key="1">
    <citation type="submission" date="2023-04" db="EMBL/GenBank/DDBJ databases">
        <title>A chromosome-level genome assembly of the parasitoid wasp Eretmocerus hayati.</title>
        <authorList>
            <person name="Zhong Y."/>
            <person name="Liu S."/>
            <person name="Liu Y."/>
        </authorList>
    </citation>
    <scope>NUCLEOTIDE SEQUENCE</scope>
    <source>
        <strain evidence="1">ZJU_SS_LIU_2023</strain>
    </source>
</reference>
<protein>
    <submittedName>
        <fullName evidence="1">Uncharacterized protein</fullName>
    </submittedName>
</protein>
<comment type="caution">
    <text evidence="1">The sequence shown here is derived from an EMBL/GenBank/DDBJ whole genome shotgun (WGS) entry which is preliminary data.</text>
</comment>
<accession>A0ACC2NT43</accession>
<evidence type="ECO:0000313" key="2">
    <source>
        <dbReference type="Proteomes" id="UP001239111"/>
    </source>
</evidence>
<name>A0ACC2NT43_9HYME</name>
<organism evidence="1 2">
    <name type="scientific">Eretmocerus hayati</name>
    <dbReference type="NCBI Taxonomy" id="131215"/>
    <lineage>
        <taxon>Eukaryota</taxon>
        <taxon>Metazoa</taxon>
        <taxon>Ecdysozoa</taxon>
        <taxon>Arthropoda</taxon>
        <taxon>Hexapoda</taxon>
        <taxon>Insecta</taxon>
        <taxon>Pterygota</taxon>
        <taxon>Neoptera</taxon>
        <taxon>Endopterygota</taxon>
        <taxon>Hymenoptera</taxon>
        <taxon>Apocrita</taxon>
        <taxon>Proctotrupomorpha</taxon>
        <taxon>Chalcidoidea</taxon>
        <taxon>Aphelinidae</taxon>
        <taxon>Aphelininae</taxon>
        <taxon>Eretmocerus</taxon>
    </lineage>
</organism>
<dbReference type="EMBL" id="CM056743">
    <property type="protein sequence ID" value="KAJ8674393.1"/>
    <property type="molecule type" value="Genomic_DNA"/>
</dbReference>
<evidence type="ECO:0000313" key="1">
    <source>
        <dbReference type="EMBL" id="KAJ8674393.1"/>
    </source>
</evidence>